<sequence length="114" mass="12290">MPVFAPGVDCRLNGGVFRKPGETEDRHNSAQAAFAEPHESPLDDGALSRCACAYPLVARQGASAVYHGLRRRLRLEDRRDVCALLAPRIVFAQAPVAGSEPVDAVHVFLVIAMP</sequence>
<name>A0ABD3FYV1_9STRA</name>
<dbReference type="Proteomes" id="UP001632037">
    <property type="component" value="Unassembled WGS sequence"/>
</dbReference>
<comment type="caution">
    <text evidence="2">The sequence shown here is derived from an EMBL/GenBank/DDBJ whole genome shotgun (WGS) entry which is preliminary data.</text>
</comment>
<feature type="region of interest" description="Disordered" evidence="1">
    <location>
        <begin position="16"/>
        <end position="43"/>
    </location>
</feature>
<evidence type="ECO:0000313" key="3">
    <source>
        <dbReference type="Proteomes" id="UP001632037"/>
    </source>
</evidence>
<evidence type="ECO:0000313" key="2">
    <source>
        <dbReference type="EMBL" id="KAL3670811.1"/>
    </source>
</evidence>
<evidence type="ECO:0000256" key="1">
    <source>
        <dbReference type="SAM" id="MobiDB-lite"/>
    </source>
</evidence>
<accession>A0ABD3FYV1</accession>
<reference evidence="2 3" key="1">
    <citation type="submission" date="2024-09" db="EMBL/GenBank/DDBJ databases">
        <title>Genome sequencing and assembly of Phytophthora oleae, isolate VK10A, causative agent of rot of olive drupes.</title>
        <authorList>
            <person name="Conti Taguali S."/>
            <person name="Riolo M."/>
            <person name="La Spada F."/>
            <person name="Cacciola S.O."/>
            <person name="Dionisio G."/>
        </authorList>
    </citation>
    <scope>NUCLEOTIDE SEQUENCE [LARGE SCALE GENOMIC DNA]</scope>
    <source>
        <strain evidence="2 3">VK10A</strain>
    </source>
</reference>
<dbReference type="EMBL" id="JBIMZQ010000006">
    <property type="protein sequence ID" value="KAL3670811.1"/>
    <property type="molecule type" value="Genomic_DNA"/>
</dbReference>
<organism evidence="2 3">
    <name type="scientific">Phytophthora oleae</name>
    <dbReference type="NCBI Taxonomy" id="2107226"/>
    <lineage>
        <taxon>Eukaryota</taxon>
        <taxon>Sar</taxon>
        <taxon>Stramenopiles</taxon>
        <taxon>Oomycota</taxon>
        <taxon>Peronosporomycetes</taxon>
        <taxon>Peronosporales</taxon>
        <taxon>Peronosporaceae</taxon>
        <taxon>Phytophthora</taxon>
    </lineage>
</organism>
<proteinExistence type="predicted"/>
<dbReference type="AlphaFoldDB" id="A0ABD3FYV1"/>
<keyword evidence="3" id="KW-1185">Reference proteome</keyword>
<gene>
    <name evidence="2" type="ORF">V7S43_003997</name>
</gene>
<feature type="compositionally biased region" description="Basic and acidic residues" evidence="1">
    <location>
        <begin position="19"/>
        <end position="28"/>
    </location>
</feature>
<protein>
    <submittedName>
        <fullName evidence="2">Uncharacterized protein</fullName>
    </submittedName>
</protein>